<evidence type="ECO:0000259" key="8">
    <source>
        <dbReference type="PROSITE" id="PS50845"/>
    </source>
</evidence>
<keyword evidence="5 6" id="KW-0472">Membrane</keyword>
<dbReference type="GO" id="GO:0005789">
    <property type="term" value="C:endoplasmic reticulum membrane"/>
    <property type="evidence" value="ECO:0007669"/>
    <property type="project" value="UniProtKB-SubCell"/>
</dbReference>
<dbReference type="InterPro" id="IPR044647">
    <property type="entry name" value="RTNLB17/18/21"/>
</dbReference>
<feature type="domain" description="Reticulon" evidence="8">
    <location>
        <begin position="202"/>
        <end position="357"/>
    </location>
</feature>
<dbReference type="RefSeq" id="XP_021301084.1">
    <property type="nucleotide sequence ID" value="XM_021445409.1"/>
</dbReference>
<feature type="transmembrane region" description="Helical" evidence="6">
    <location>
        <begin position="236"/>
        <end position="256"/>
    </location>
</feature>
<evidence type="ECO:0000256" key="7">
    <source>
        <dbReference type="SAM" id="MobiDB-lite"/>
    </source>
</evidence>
<protein>
    <recommendedName>
        <fullName evidence="6">Reticulon-like protein</fullName>
    </recommendedName>
</protein>
<feature type="region of interest" description="Disordered" evidence="7">
    <location>
        <begin position="416"/>
        <end position="439"/>
    </location>
</feature>
<keyword evidence="9" id="KW-1185">Reference proteome</keyword>
<organism evidence="9 10">
    <name type="scientific">Herrania umbratica</name>
    <dbReference type="NCBI Taxonomy" id="108875"/>
    <lineage>
        <taxon>Eukaryota</taxon>
        <taxon>Viridiplantae</taxon>
        <taxon>Streptophyta</taxon>
        <taxon>Embryophyta</taxon>
        <taxon>Tracheophyta</taxon>
        <taxon>Spermatophyta</taxon>
        <taxon>Magnoliopsida</taxon>
        <taxon>eudicotyledons</taxon>
        <taxon>Gunneridae</taxon>
        <taxon>Pentapetalae</taxon>
        <taxon>rosids</taxon>
        <taxon>malvids</taxon>
        <taxon>Malvales</taxon>
        <taxon>Malvaceae</taxon>
        <taxon>Byttnerioideae</taxon>
        <taxon>Herrania</taxon>
    </lineage>
</organism>
<dbReference type="PANTHER" id="PTHR46626:SF2">
    <property type="entry name" value="RETICULON-LIKE PROTEIN B17"/>
    <property type="match status" value="1"/>
</dbReference>
<keyword evidence="4 6" id="KW-1133">Transmembrane helix</keyword>
<accession>A0A6J1BS89</accession>
<feature type="region of interest" description="Disordered" evidence="7">
    <location>
        <begin position="127"/>
        <end position="193"/>
    </location>
</feature>
<keyword evidence="2 6" id="KW-0812">Transmembrane</keyword>
<comment type="caution">
    <text evidence="6">Lacks conserved residue(s) required for the propagation of feature annotation.</text>
</comment>
<feature type="compositionally biased region" description="Low complexity" evidence="7">
    <location>
        <begin position="51"/>
        <end position="64"/>
    </location>
</feature>
<dbReference type="Pfam" id="PF02453">
    <property type="entry name" value="Reticulon"/>
    <property type="match status" value="1"/>
</dbReference>
<feature type="compositionally biased region" description="Basic residues" evidence="7">
    <location>
        <begin position="161"/>
        <end position="172"/>
    </location>
</feature>
<evidence type="ECO:0000256" key="5">
    <source>
        <dbReference type="ARBA" id="ARBA00023136"/>
    </source>
</evidence>
<evidence type="ECO:0000256" key="1">
    <source>
        <dbReference type="ARBA" id="ARBA00004477"/>
    </source>
</evidence>
<evidence type="ECO:0000256" key="3">
    <source>
        <dbReference type="ARBA" id="ARBA00022824"/>
    </source>
</evidence>
<dbReference type="PROSITE" id="PS50845">
    <property type="entry name" value="RETICULON"/>
    <property type="match status" value="1"/>
</dbReference>
<feature type="compositionally biased region" description="Low complexity" evidence="7">
    <location>
        <begin position="176"/>
        <end position="190"/>
    </location>
</feature>
<evidence type="ECO:0000313" key="9">
    <source>
        <dbReference type="Proteomes" id="UP000504621"/>
    </source>
</evidence>
<dbReference type="Proteomes" id="UP000504621">
    <property type="component" value="Unplaced"/>
</dbReference>
<feature type="compositionally biased region" description="Basic and acidic residues" evidence="7">
    <location>
        <begin position="141"/>
        <end position="160"/>
    </location>
</feature>
<dbReference type="AlphaFoldDB" id="A0A6J1BS89"/>
<gene>
    <name evidence="10" type="primary">LOC110429353</name>
</gene>
<sequence>MDSISTPPSHRSNPNSQTKSASRLARIGCSVIESEEQKRPTIPHLSLDHISPSPKKTTTPTSPSAVSLRSSTNSLPLQELLLLSPASPLRRSRTRLADRIEMAEEGATEQVGSRRRCKSRAAQMSLLGCGSPRNNRRSRRRMEIELREDRDLGLGEEMGKPRKRRHSGKSKKEKLSLVPCLPSSSSSPNSGKDNLDRIGEMISDLVMWRDVAKSSLWFGFGCLCFLSSFFTKGVTFSIFSLISQISLLFLGVSFFSNSICHNVEKRNEFKLREEEFLKLARLILPATNLAISKTRELFSGEPSMTLKVAPLLLLGAEYGHIITLRRLCAFGFFLSFSLPKLYSCYSSQINQKVGYMKQWVIEAWGACSHKKVVAASAATAFWNLSSVKTRVFTAFISLVIIRYYRQHLVQKSDEEEEAEELEVEQPEQALVVAGEKSQN</sequence>
<keyword evidence="3 6" id="KW-0256">Endoplasmic reticulum</keyword>
<name>A0A6J1BS89_9ROSI</name>
<dbReference type="InterPro" id="IPR003388">
    <property type="entry name" value="Reticulon"/>
</dbReference>
<feature type="region of interest" description="Disordered" evidence="7">
    <location>
        <begin position="1"/>
        <end position="71"/>
    </location>
</feature>
<feature type="compositionally biased region" description="Polar residues" evidence="7">
    <location>
        <begin position="1"/>
        <end position="21"/>
    </location>
</feature>
<dbReference type="PANTHER" id="PTHR46626">
    <property type="entry name" value="RETICULON-LIKE PROTEIN B17"/>
    <property type="match status" value="1"/>
</dbReference>
<reference evidence="10" key="1">
    <citation type="submission" date="2025-08" db="UniProtKB">
        <authorList>
            <consortium name="RefSeq"/>
        </authorList>
    </citation>
    <scope>IDENTIFICATION</scope>
    <source>
        <tissue evidence="10">Leaf</tissue>
    </source>
</reference>
<proteinExistence type="predicted"/>
<evidence type="ECO:0000256" key="2">
    <source>
        <dbReference type="ARBA" id="ARBA00022692"/>
    </source>
</evidence>
<evidence type="ECO:0000313" key="10">
    <source>
        <dbReference type="RefSeq" id="XP_021301084.1"/>
    </source>
</evidence>
<evidence type="ECO:0000256" key="4">
    <source>
        <dbReference type="ARBA" id="ARBA00022989"/>
    </source>
</evidence>
<feature type="compositionally biased region" description="Acidic residues" evidence="7">
    <location>
        <begin position="416"/>
        <end position="425"/>
    </location>
</feature>
<dbReference type="GeneID" id="110429353"/>
<evidence type="ECO:0000256" key="6">
    <source>
        <dbReference type="RuleBase" id="RU363132"/>
    </source>
</evidence>
<comment type="subcellular location">
    <subcellularLocation>
        <location evidence="1 6">Endoplasmic reticulum membrane</location>
        <topology evidence="1 6">Multi-pass membrane protein</topology>
    </subcellularLocation>
</comment>